<keyword evidence="1" id="KW-1133">Transmembrane helix</keyword>
<keyword evidence="1" id="KW-0472">Membrane</keyword>
<name>A0A0F9LIP5_9ZZZZ</name>
<organism evidence="2">
    <name type="scientific">marine sediment metagenome</name>
    <dbReference type="NCBI Taxonomy" id="412755"/>
    <lineage>
        <taxon>unclassified sequences</taxon>
        <taxon>metagenomes</taxon>
        <taxon>ecological metagenomes</taxon>
    </lineage>
</organism>
<gene>
    <name evidence="2" type="ORF">LCGC14_1575630</name>
</gene>
<accession>A0A0F9LIP5</accession>
<protein>
    <submittedName>
        <fullName evidence="2">Uncharacterized protein</fullName>
    </submittedName>
</protein>
<sequence>MKNAFWSLVVGLILIVALLTATGVVIYYFPEILCG</sequence>
<dbReference type="EMBL" id="LAZR01012339">
    <property type="protein sequence ID" value="KKM27350.1"/>
    <property type="molecule type" value="Genomic_DNA"/>
</dbReference>
<dbReference type="AlphaFoldDB" id="A0A0F9LIP5"/>
<reference evidence="2" key="1">
    <citation type="journal article" date="2015" name="Nature">
        <title>Complex archaea that bridge the gap between prokaryotes and eukaryotes.</title>
        <authorList>
            <person name="Spang A."/>
            <person name="Saw J.H."/>
            <person name="Jorgensen S.L."/>
            <person name="Zaremba-Niedzwiedzka K."/>
            <person name="Martijn J."/>
            <person name="Lind A.E."/>
            <person name="van Eijk R."/>
            <person name="Schleper C."/>
            <person name="Guy L."/>
            <person name="Ettema T.J."/>
        </authorList>
    </citation>
    <scope>NUCLEOTIDE SEQUENCE</scope>
</reference>
<comment type="caution">
    <text evidence="2">The sequence shown here is derived from an EMBL/GenBank/DDBJ whole genome shotgun (WGS) entry which is preliminary data.</text>
</comment>
<feature type="transmembrane region" description="Helical" evidence="1">
    <location>
        <begin position="6"/>
        <end position="29"/>
    </location>
</feature>
<keyword evidence="1" id="KW-0812">Transmembrane</keyword>
<evidence type="ECO:0000313" key="2">
    <source>
        <dbReference type="EMBL" id="KKM27350.1"/>
    </source>
</evidence>
<evidence type="ECO:0000256" key="1">
    <source>
        <dbReference type="SAM" id="Phobius"/>
    </source>
</evidence>
<proteinExistence type="predicted"/>